<protein>
    <submittedName>
        <fullName evidence="11">Glucose transporter type 1-like</fullName>
    </submittedName>
</protein>
<keyword evidence="2 7" id="KW-0813">Transport</keyword>
<dbReference type="SUPFAM" id="SSF103473">
    <property type="entry name" value="MFS general substrate transporter"/>
    <property type="match status" value="1"/>
</dbReference>
<evidence type="ECO:0000256" key="3">
    <source>
        <dbReference type="ARBA" id="ARBA00022475"/>
    </source>
</evidence>
<dbReference type="RefSeq" id="XP_052121091.1">
    <property type="nucleotide sequence ID" value="XM_052265131.1"/>
</dbReference>
<dbReference type="GeneID" id="113215262"/>
<feature type="transmembrane region" description="Helical" evidence="8">
    <location>
        <begin position="133"/>
        <end position="152"/>
    </location>
</feature>
<dbReference type="NCBIfam" id="TIGR00879">
    <property type="entry name" value="SP"/>
    <property type="match status" value="1"/>
</dbReference>
<keyword evidence="3" id="KW-1003">Cell membrane</keyword>
<dbReference type="PROSITE" id="PS00217">
    <property type="entry name" value="SUGAR_TRANSPORT_2"/>
    <property type="match status" value="1"/>
</dbReference>
<dbReference type="FunFam" id="1.20.1250.20:FF:001511">
    <property type="entry name" value="Solute carrier family 2, facilitated glucose transporter member 5"/>
    <property type="match status" value="1"/>
</dbReference>
<dbReference type="KEGG" id="foc:113215262"/>
<keyword evidence="10" id="KW-1185">Reference proteome</keyword>
<dbReference type="Proteomes" id="UP000504606">
    <property type="component" value="Unplaced"/>
</dbReference>
<proteinExistence type="inferred from homology"/>
<reference evidence="11" key="1">
    <citation type="submission" date="2025-08" db="UniProtKB">
        <authorList>
            <consortium name="RefSeq"/>
        </authorList>
    </citation>
    <scope>IDENTIFICATION</scope>
    <source>
        <tissue evidence="11">Whole organism</tissue>
    </source>
</reference>
<dbReference type="OrthoDB" id="4540492at2759"/>
<feature type="transmembrane region" description="Helical" evidence="8">
    <location>
        <begin position="288"/>
        <end position="305"/>
    </location>
</feature>
<evidence type="ECO:0000256" key="7">
    <source>
        <dbReference type="RuleBase" id="RU003346"/>
    </source>
</evidence>
<organism evidence="10 11">
    <name type="scientific">Frankliniella occidentalis</name>
    <name type="common">Western flower thrips</name>
    <name type="synonym">Euthrips occidentalis</name>
    <dbReference type="NCBI Taxonomy" id="133901"/>
    <lineage>
        <taxon>Eukaryota</taxon>
        <taxon>Metazoa</taxon>
        <taxon>Ecdysozoa</taxon>
        <taxon>Arthropoda</taxon>
        <taxon>Hexapoda</taxon>
        <taxon>Insecta</taxon>
        <taxon>Pterygota</taxon>
        <taxon>Neoptera</taxon>
        <taxon>Paraneoptera</taxon>
        <taxon>Thysanoptera</taxon>
        <taxon>Terebrantia</taxon>
        <taxon>Thripoidea</taxon>
        <taxon>Thripidae</taxon>
        <taxon>Frankliniella</taxon>
    </lineage>
</organism>
<dbReference type="InterPro" id="IPR005829">
    <property type="entry name" value="Sugar_transporter_CS"/>
</dbReference>
<evidence type="ECO:0000256" key="4">
    <source>
        <dbReference type="ARBA" id="ARBA00022692"/>
    </source>
</evidence>
<dbReference type="Pfam" id="PF00083">
    <property type="entry name" value="Sugar_tr"/>
    <property type="match status" value="1"/>
</dbReference>
<comment type="similarity">
    <text evidence="7">Belongs to the major facilitator superfamily. Sugar transporter (TC 2.A.1.1) family.</text>
</comment>
<dbReference type="InterPro" id="IPR036259">
    <property type="entry name" value="MFS_trans_sf"/>
</dbReference>
<keyword evidence="4 8" id="KW-0812">Transmembrane</keyword>
<feature type="domain" description="Major facilitator superfamily (MFS) profile" evidence="9">
    <location>
        <begin position="1"/>
        <end position="432"/>
    </location>
</feature>
<evidence type="ECO:0000313" key="11">
    <source>
        <dbReference type="RefSeq" id="XP_052121091.1"/>
    </source>
</evidence>
<sequence>MFVFGYNTGVINSPKKDVKQFIVDVYVERWGVVPDDDVQEDLFSFIVAIFALGGLIGGFGAGWIANGLGRKGGLLLTSAAGIVASLMLGFARMAGSHEMLLAGRFLIGACSGLFTSLSPMYISEVAPINLRGLLGVCNQLSVTVAVLVAQLLGSDFGLQQWDLLLGLSAVPCVLQLVLLPFCPESPRYLLLTADRKEDAVTALSWLRAAPPAHVRHEVQAMEEEEQGAEPPMGILQLLANSSLRRPLAIAAVLQLSQQLSGINGVLYYSTDIFKRAGLDESAAKNTTVGVGGVMVLMTLLSAPFADRAGRRALMLVGLVGMFVTSLAVTGTLALSDYSAMRALAIVSVLAFVVLFSVGPGSIPWLITAELFSQGPRPAAVSVATIVNWTANLAVGLAFPPLQKKLDYLVFAPFSALLLAFSLFTAFLVPETKNKTFREIADSLR</sequence>
<dbReference type="InterPro" id="IPR005828">
    <property type="entry name" value="MFS_sugar_transport-like"/>
</dbReference>
<feature type="transmembrane region" description="Helical" evidence="8">
    <location>
        <begin position="101"/>
        <end position="121"/>
    </location>
</feature>
<dbReference type="PROSITE" id="PS50850">
    <property type="entry name" value="MFS"/>
    <property type="match status" value="1"/>
</dbReference>
<dbReference type="PROSITE" id="PS00216">
    <property type="entry name" value="SUGAR_TRANSPORT_1"/>
    <property type="match status" value="1"/>
</dbReference>
<dbReference type="InterPro" id="IPR020846">
    <property type="entry name" value="MFS_dom"/>
</dbReference>
<feature type="transmembrane region" description="Helical" evidence="8">
    <location>
        <begin position="42"/>
        <end position="65"/>
    </location>
</feature>
<evidence type="ECO:0000256" key="5">
    <source>
        <dbReference type="ARBA" id="ARBA00022989"/>
    </source>
</evidence>
<accession>A0A9C6TR78</accession>
<gene>
    <name evidence="11" type="primary">LOC113215262</name>
</gene>
<evidence type="ECO:0000256" key="1">
    <source>
        <dbReference type="ARBA" id="ARBA00004651"/>
    </source>
</evidence>
<dbReference type="PANTHER" id="PTHR23503">
    <property type="entry name" value="SOLUTE CARRIER FAMILY 2"/>
    <property type="match status" value="1"/>
</dbReference>
<dbReference type="GO" id="GO:1990539">
    <property type="term" value="P:fructose import across plasma membrane"/>
    <property type="evidence" value="ECO:0007669"/>
    <property type="project" value="UniProtKB-ARBA"/>
</dbReference>
<keyword evidence="6 8" id="KW-0472">Membrane</keyword>
<comment type="subcellular location">
    <subcellularLocation>
        <location evidence="1">Cell membrane</location>
        <topology evidence="1">Multi-pass membrane protein</topology>
    </subcellularLocation>
</comment>
<dbReference type="InterPro" id="IPR003663">
    <property type="entry name" value="Sugar/inositol_transpt"/>
</dbReference>
<evidence type="ECO:0000256" key="6">
    <source>
        <dbReference type="ARBA" id="ARBA00023136"/>
    </source>
</evidence>
<feature type="transmembrane region" description="Helical" evidence="8">
    <location>
        <begin position="72"/>
        <end position="95"/>
    </location>
</feature>
<keyword evidence="5 8" id="KW-1133">Transmembrane helix</keyword>
<dbReference type="PRINTS" id="PR00171">
    <property type="entry name" value="SUGRTRNSPORT"/>
</dbReference>
<dbReference type="AlphaFoldDB" id="A0A9C6TR78"/>
<evidence type="ECO:0000259" key="9">
    <source>
        <dbReference type="PROSITE" id="PS50850"/>
    </source>
</evidence>
<dbReference type="GO" id="GO:0005886">
    <property type="term" value="C:plasma membrane"/>
    <property type="evidence" value="ECO:0007669"/>
    <property type="project" value="UniProtKB-SubCell"/>
</dbReference>
<dbReference type="InterPro" id="IPR045263">
    <property type="entry name" value="GLUT"/>
</dbReference>
<evidence type="ECO:0000313" key="10">
    <source>
        <dbReference type="Proteomes" id="UP000504606"/>
    </source>
</evidence>
<name>A0A9C6TR78_FRAOC</name>
<feature type="transmembrane region" description="Helical" evidence="8">
    <location>
        <begin position="340"/>
        <end position="366"/>
    </location>
</feature>
<dbReference type="GO" id="GO:0005353">
    <property type="term" value="F:fructose transmembrane transporter activity"/>
    <property type="evidence" value="ECO:0007669"/>
    <property type="project" value="UniProtKB-ARBA"/>
</dbReference>
<evidence type="ECO:0000256" key="8">
    <source>
        <dbReference type="SAM" id="Phobius"/>
    </source>
</evidence>
<evidence type="ECO:0000256" key="2">
    <source>
        <dbReference type="ARBA" id="ARBA00022448"/>
    </source>
</evidence>
<dbReference type="Gene3D" id="1.20.1250.20">
    <property type="entry name" value="MFS general substrate transporter like domains"/>
    <property type="match status" value="1"/>
</dbReference>
<feature type="transmembrane region" description="Helical" evidence="8">
    <location>
        <begin position="407"/>
        <end position="428"/>
    </location>
</feature>
<feature type="transmembrane region" description="Helical" evidence="8">
    <location>
        <begin position="378"/>
        <end position="401"/>
    </location>
</feature>
<dbReference type="PANTHER" id="PTHR23503:SF128">
    <property type="entry name" value="GLUCOSE TRANSPORTER TYPE 1"/>
    <property type="match status" value="1"/>
</dbReference>
<feature type="transmembrane region" description="Helical" evidence="8">
    <location>
        <begin position="312"/>
        <end position="334"/>
    </location>
</feature>